<dbReference type="SUPFAM" id="SSF53850">
    <property type="entry name" value="Periplasmic binding protein-like II"/>
    <property type="match status" value="1"/>
</dbReference>
<name>A0ABT7N9V1_9BURK</name>
<dbReference type="Gene3D" id="3.40.190.10">
    <property type="entry name" value="Periplasmic binding protein-like II"/>
    <property type="match status" value="2"/>
</dbReference>
<dbReference type="InterPro" id="IPR036390">
    <property type="entry name" value="WH_DNA-bd_sf"/>
</dbReference>
<dbReference type="EMBL" id="JASZYV010000002">
    <property type="protein sequence ID" value="MDM0044731.1"/>
    <property type="molecule type" value="Genomic_DNA"/>
</dbReference>
<organism evidence="6 7">
    <name type="scientific">Variovorax dokdonensis</name>
    <dbReference type="NCBI Taxonomy" id="344883"/>
    <lineage>
        <taxon>Bacteria</taxon>
        <taxon>Pseudomonadati</taxon>
        <taxon>Pseudomonadota</taxon>
        <taxon>Betaproteobacteria</taxon>
        <taxon>Burkholderiales</taxon>
        <taxon>Comamonadaceae</taxon>
        <taxon>Variovorax</taxon>
    </lineage>
</organism>
<evidence type="ECO:0000256" key="4">
    <source>
        <dbReference type="ARBA" id="ARBA00023163"/>
    </source>
</evidence>
<dbReference type="CDD" id="cd08459">
    <property type="entry name" value="PBP2_DntR_NahR_LinR_like"/>
    <property type="match status" value="1"/>
</dbReference>
<keyword evidence="7" id="KW-1185">Reference proteome</keyword>
<evidence type="ECO:0000313" key="7">
    <source>
        <dbReference type="Proteomes" id="UP001174908"/>
    </source>
</evidence>
<dbReference type="PRINTS" id="PR00039">
    <property type="entry name" value="HTHLYSR"/>
</dbReference>
<feature type="domain" description="HTH lysR-type" evidence="5">
    <location>
        <begin position="4"/>
        <end position="61"/>
    </location>
</feature>
<dbReference type="PANTHER" id="PTHR30118">
    <property type="entry name" value="HTH-TYPE TRANSCRIPTIONAL REGULATOR LEUO-RELATED"/>
    <property type="match status" value="1"/>
</dbReference>
<comment type="caution">
    <text evidence="6">The sequence shown here is derived from an EMBL/GenBank/DDBJ whole genome shotgun (WGS) entry which is preliminary data.</text>
</comment>
<keyword evidence="2" id="KW-0805">Transcription regulation</keyword>
<proteinExistence type="inferred from homology"/>
<evidence type="ECO:0000313" key="6">
    <source>
        <dbReference type="EMBL" id="MDM0044731.1"/>
    </source>
</evidence>
<evidence type="ECO:0000256" key="1">
    <source>
        <dbReference type="ARBA" id="ARBA00009437"/>
    </source>
</evidence>
<dbReference type="Proteomes" id="UP001174908">
    <property type="component" value="Unassembled WGS sequence"/>
</dbReference>
<dbReference type="Pfam" id="PF03466">
    <property type="entry name" value="LysR_substrate"/>
    <property type="match status" value="1"/>
</dbReference>
<dbReference type="InterPro" id="IPR000847">
    <property type="entry name" value="LysR_HTH_N"/>
</dbReference>
<evidence type="ECO:0000259" key="5">
    <source>
        <dbReference type="PROSITE" id="PS50931"/>
    </source>
</evidence>
<keyword evidence="4" id="KW-0804">Transcription</keyword>
<dbReference type="RefSeq" id="WP_286659850.1">
    <property type="nucleotide sequence ID" value="NZ_JASZYV010000002.1"/>
</dbReference>
<sequence>MAKLDLEWLKVFDAVYATASVSKAADQLGMAQAAASTALNKLRTHFGDRLFERTAIGMQPTPYAQKIQPRLREALGHLELALAGREAFEPARATRRFRICLTDISEVVLLPRLLAHLQLNAPGVQIETEIVSASSARRLEDGEVDLAVGFMPQLDAGFYGQTLFRQNFVCLVAKDHPRIGLKLSKKGFAAESHATVASSGTGHAIVDKTIAKAGVTRKVAVRLSSFLGVARIVAQTELVVIVPRILGEVLATQEPVKLVEPPFALPHYAVKQHWHARFHADDGNIWLRRTMAQLFGGRSPAA</sequence>
<dbReference type="PANTHER" id="PTHR30118:SF15">
    <property type="entry name" value="TRANSCRIPTIONAL REGULATORY PROTEIN"/>
    <property type="match status" value="1"/>
</dbReference>
<evidence type="ECO:0000256" key="3">
    <source>
        <dbReference type="ARBA" id="ARBA00023125"/>
    </source>
</evidence>
<dbReference type="InterPro" id="IPR036388">
    <property type="entry name" value="WH-like_DNA-bd_sf"/>
</dbReference>
<keyword evidence="3" id="KW-0238">DNA-binding</keyword>
<evidence type="ECO:0000256" key="2">
    <source>
        <dbReference type="ARBA" id="ARBA00023015"/>
    </source>
</evidence>
<dbReference type="SUPFAM" id="SSF46785">
    <property type="entry name" value="Winged helix' DNA-binding domain"/>
    <property type="match status" value="1"/>
</dbReference>
<protein>
    <submittedName>
        <fullName evidence="6">LysR family transcriptional regulator</fullName>
    </submittedName>
</protein>
<dbReference type="PROSITE" id="PS50931">
    <property type="entry name" value="HTH_LYSR"/>
    <property type="match status" value="1"/>
</dbReference>
<dbReference type="InterPro" id="IPR005119">
    <property type="entry name" value="LysR_subst-bd"/>
</dbReference>
<accession>A0ABT7N9V1</accession>
<dbReference type="Gene3D" id="1.10.10.10">
    <property type="entry name" value="Winged helix-like DNA-binding domain superfamily/Winged helix DNA-binding domain"/>
    <property type="match status" value="1"/>
</dbReference>
<reference evidence="6" key="1">
    <citation type="submission" date="2023-06" db="EMBL/GenBank/DDBJ databases">
        <authorList>
            <person name="Jiang Y."/>
            <person name="Liu Q."/>
        </authorList>
    </citation>
    <scope>NUCLEOTIDE SEQUENCE</scope>
    <source>
        <strain evidence="6">CGMCC 1.12089</strain>
    </source>
</reference>
<comment type="similarity">
    <text evidence="1">Belongs to the LysR transcriptional regulatory family.</text>
</comment>
<dbReference type="InterPro" id="IPR050389">
    <property type="entry name" value="LysR-type_TF"/>
</dbReference>
<dbReference type="Pfam" id="PF00126">
    <property type="entry name" value="HTH_1"/>
    <property type="match status" value="1"/>
</dbReference>
<gene>
    <name evidence="6" type="ORF">QTH91_09580</name>
</gene>